<proteinExistence type="predicted"/>
<keyword evidence="13" id="KW-0812">Transmembrane</keyword>
<evidence type="ECO:0000256" key="10">
    <source>
        <dbReference type="ARBA" id="ARBA00023012"/>
    </source>
</evidence>
<comment type="catalytic activity">
    <reaction evidence="1">
        <text>ATP + protein L-histidine = ADP + protein N-phospho-L-histidine.</text>
        <dbReference type="EC" id="2.7.13.3"/>
    </reaction>
</comment>
<dbReference type="PANTHER" id="PTHR45528:SF1">
    <property type="entry name" value="SENSOR HISTIDINE KINASE CPXA"/>
    <property type="match status" value="1"/>
</dbReference>
<feature type="coiled-coil region" evidence="12">
    <location>
        <begin position="149"/>
        <end position="192"/>
    </location>
</feature>
<keyword evidence="9" id="KW-0067">ATP-binding</keyword>
<comment type="caution">
    <text evidence="15">The sequence shown here is derived from an EMBL/GenBank/DDBJ whole genome shotgun (WGS) entry which is preliminary data.</text>
</comment>
<evidence type="ECO:0000256" key="7">
    <source>
        <dbReference type="ARBA" id="ARBA00022741"/>
    </source>
</evidence>
<keyword evidence="6" id="KW-0808">Transferase</keyword>
<evidence type="ECO:0000256" key="8">
    <source>
        <dbReference type="ARBA" id="ARBA00022777"/>
    </source>
</evidence>
<evidence type="ECO:0000256" key="13">
    <source>
        <dbReference type="SAM" id="Phobius"/>
    </source>
</evidence>
<keyword evidence="13" id="KW-1133">Transmembrane helix</keyword>
<evidence type="ECO:0000313" key="15">
    <source>
        <dbReference type="EMBL" id="MDC4241614.1"/>
    </source>
</evidence>
<dbReference type="RefSeq" id="WP_097034233.1">
    <property type="nucleotide sequence ID" value="NZ_JAKLPG010000016.1"/>
</dbReference>
<organism evidence="15 16">
    <name type="scientific">Clostridium tertium</name>
    <dbReference type="NCBI Taxonomy" id="1559"/>
    <lineage>
        <taxon>Bacteria</taxon>
        <taxon>Bacillati</taxon>
        <taxon>Bacillota</taxon>
        <taxon>Clostridia</taxon>
        <taxon>Eubacteriales</taxon>
        <taxon>Clostridiaceae</taxon>
        <taxon>Clostridium</taxon>
    </lineage>
</organism>
<evidence type="ECO:0000313" key="16">
    <source>
        <dbReference type="Proteomes" id="UP001141183"/>
    </source>
</evidence>
<dbReference type="Proteomes" id="UP001141183">
    <property type="component" value="Unassembled WGS sequence"/>
</dbReference>
<dbReference type="InterPro" id="IPR050398">
    <property type="entry name" value="HssS/ArlS-like"/>
</dbReference>
<name>A0A9X4B163_9CLOT</name>
<keyword evidence="5" id="KW-0597">Phosphoprotein</keyword>
<evidence type="ECO:0000256" key="5">
    <source>
        <dbReference type="ARBA" id="ARBA00022553"/>
    </source>
</evidence>
<evidence type="ECO:0000256" key="6">
    <source>
        <dbReference type="ARBA" id="ARBA00022679"/>
    </source>
</evidence>
<evidence type="ECO:0000256" key="11">
    <source>
        <dbReference type="ARBA" id="ARBA00023136"/>
    </source>
</evidence>
<evidence type="ECO:0000256" key="2">
    <source>
        <dbReference type="ARBA" id="ARBA00004651"/>
    </source>
</evidence>
<keyword evidence="11 13" id="KW-0472">Membrane</keyword>
<dbReference type="SUPFAM" id="SSF55874">
    <property type="entry name" value="ATPase domain of HSP90 chaperone/DNA topoisomerase II/histidine kinase"/>
    <property type="match status" value="1"/>
</dbReference>
<dbReference type="EMBL" id="JAMRYU010000017">
    <property type="protein sequence ID" value="MDC4241614.1"/>
    <property type="molecule type" value="Genomic_DNA"/>
</dbReference>
<keyword evidence="12" id="KW-0175">Coiled coil</keyword>
<evidence type="ECO:0000256" key="3">
    <source>
        <dbReference type="ARBA" id="ARBA00012438"/>
    </source>
</evidence>
<accession>A0A9X4B163</accession>
<keyword evidence="10" id="KW-0902">Two-component regulatory system</keyword>
<dbReference type="InterPro" id="IPR005467">
    <property type="entry name" value="His_kinase_dom"/>
</dbReference>
<feature type="transmembrane region" description="Helical" evidence="13">
    <location>
        <begin position="39"/>
        <end position="59"/>
    </location>
</feature>
<evidence type="ECO:0000256" key="1">
    <source>
        <dbReference type="ARBA" id="ARBA00000085"/>
    </source>
</evidence>
<evidence type="ECO:0000256" key="4">
    <source>
        <dbReference type="ARBA" id="ARBA00022475"/>
    </source>
</evidence>
<dbReference type="PROSITE" id="PS50109">
    <property type="entry name" value="HIS_KIN"/>
    <property type="match status" value="1"/>
</dbReference>
<feature type="transmembrane region" description="Helical" evidence="13">
    <location>
        <begin position="12"/>
        <end position="33"/>
    </location>
</feature>
<dbReference type="AlphaFoldDB" id="A0A9X4B163"/>
<keyword evidence="16" id="KW-1185">Reference proteome</keyword>
<keyword evidence="8 15" id="KW-0418">Kinase</keyword>
<dbReference type="EC" id="2.7.13.3" evidence="3"/>
<evidence type="ECO:0000256" key="9">
    <source>
        <dbReference type="ARBA" id="ARBA00022840"/>
    </source>
</evidence>
<dbReference type="Gene3D" id="3.30.565.10">
    <property type="entry name" value="Histidine kinase-like ATPase, C-terminal domain"/>
    <property type="match status" value="1"/>
</dbReference>
<dbReference type="GO" id="GO:0000155">
    <property type="term" value="F:phosphorelay sensor kinase activity"/>
    <property type="evidence" value="ECO:0007669"/>
    <property type="project" value="TreeGrafter"/>
</dbReference>
<comment type="subcellular location">
    <subcellularLocation>
        <location evidence="2">Cell membrane</location>
        <topology evidence="2">Multi-pass membrane protein</topology>
    </subcellularLocation>
</comment>
<reference evidence="15" key="1">
    <citation type="submission" date="2022-05" db="EMBL/GenBank/DDBJ databases">
        <title>Draft genome sequence of Clostridium tertium strain CP3 isolated from Peru.</title>
        <authorList>
            <person name="Hurtado R."/>
            <person name="Lima L."/>
            <person name="Sousa T."/>
            <person name="Jaiswal A.K."/>
            <person name="Tiwari S."/>
            <person name="Maturrano L."/>
            <person name="Brenig B."/>
            <person name="Azevedo V."/>
        </authorList>
    </citation>
    <scope>NUCLEOTIDE SEQUENCE</scope>
    <source>
        <strain evidence="15">CP3</strain>
    </source>
</reference>
<keyword evidence="4" id="KW-1003">Cell membrane</keyword>
<protein>
    <recommendedName>
        <fullName evidence="3">histidine kinase</fullName>
        <ecNumber evidence="3">2.7.13.3</ecNumber>
    </recommendedName>
</protein>
<evidence type="ECO:0000259" key="14">
    <source>
        <dbReference type="PROSITE" id="PS50109"/>
    </source>
</evidence>
<dbReference type="PANTHER" id="PTHR45528">
    <property type="entry name" value="SENSOR HISTIDINE KINASE CPXA"/>
    <property type="match status" value="1"/>
</dbReference>
<dbReference type="InterPro" id="IPR036890">
    <property type="entry name" value="HATPase_C_sf"/>
</dbReference>
<feature type="domain" description="Histidine kinase" evidence="14">
    <location>
        <begin position="140"/>
        <end position="331"/>
    </location>
</feature>
<dbReference type="GO" id="GO:0005886">
    <property type="term" value="C:plasma membrane"/>
    <property type="evidence" value="ECO:0007669"/>
    <property type="project" value="UniProtKB-SubCell"/>
</dbReference>
<dbReference type="GO" id="GO:0005524">
    <property type="term" value="F:ATP binding"/>
    <property type="evidence" value="ECO:0007669"/>
    <property type="project" value="UniProtKB-KW"/>
</dbReference>
<gene>
    <name evidence="15" type="ORF">NE398_15865</name>
</gene>
<evidence type="ECO:0000256" key="12">
    <source>
        <dbReference type="SAM" id="Coils"/>
    </source>
</evidence>
<sequence length="357" mass="41392">MRSREFILKNKRILKYLAISIISICIIFIVYIVPNYKTLVLTILLLILLNTLMLSKLISNNFKIVIIWRGIEDWLNKFNKENISRDFNNKKVFNMKKLGGYFKNGYLDLILKINKISKNLKKSASNIKKNEKVNIDLLDNLTKKLNKPIDDILDNINKLKNDVDNNEIVDLLKNKSNNLNKLIEELFEASKTATGDMVVEVNEIELIEFLKQAIIEFEDKIINSSLTFRKNFPRESIYISCSGEKLWRVFDILFENAIKHSLENSRVYIDVNCKNNKVHICIKNTSKKELNIEPKDLIYIINSNKEEDVSGLGIEIAKNLVLLQNGDFNIDIDGDLFKVEMIFNIDSIQKAPENEVT</sequence>
<keyword evidence="7" id="KW-0547">Nucleotide-binding</keyword>